<sequence>MLVTLLLLLALTCGAAIALGLLIVGLFEAPWLFLLVLLGLGLWGLQRVAVYATAEDEPTSEEAPTEPSAQPASPIHDGPTFTYRGVKYNAPSPEKSQGESAQVTEGVYRGQRWRRTNNADTSESAPSSAQPRPEMKYRGHTVQQ</sequence>
<feature type="region of interest" description="Disordered" evidence="1">
    <location>
        <begin position="54"/>
        <end position="144"/>
    </location>
</feature>
<accession>A0A0C1V4S7</accession>
<organism evidence="3">
    <name type="scientific">Lyngbya confervoides BDU141951</name>
    <dbReference type="NCBI Taxonomy" id="1574623"/>
    <lineage>
        <taxon>Bacteria</taxon>
        <taxon>Bacillati</taxon>
        <taxon>Cyanobacteriota</taxon>
        <taxon>Cyanophyceae</taxon>
        <taxon>Oscillatoriophycideae</taxon>
        <taxon>Oscillatoriales</taxon>
        <taxon>Microcoleaceae</taxon>
        <taxon>Lyngbya</taxon>
    </lineage>
</organism>
<reference evidence="3" key="3">
    <citation type="submission" date="2020-02" db="EMBL/GenBank/DDBJ databases">
        <authorList>
            <person name="Sarangi A.N."/>
            <person name="Ghosh S."/>
            <person name="Mukherjee M."/>
            <person name="Tripathy S."/>
        </authorList>
    </citation>
    <scope>NUCLEOTIDE SEQUENCE</scope>
    <source>
        <strain evidence="3">BDU141951</strain>
    </source>
</reference>
<reference evidence="3" key="2">
    <citation type="journal article" date="2015" name="Genome Announc.">
        <title>Draft Genome Sequence of Filamentous Marine Cyanobacterium Lyngbya confervoides Strain BDU141951.</title>
        <authorList>
            <person name="Chandrababunaidu M.M."/>
            <person name="Sen D."/>
            <person name="Tripathy S."/>
        </authorList>
    </citation>
    <scope>NUCLEOTIDE SEQUENCE</scope>
    <source>
        <strain evidence="3">BDU141951</strain>
    </source>
</reference>
<feature type="transmembrane region" description="Helical" evidence="2">
    <location>
        <begin position="28"/>
        <end position="45"/>
    </location>
</feature>
<dbReference type="Pfam" id="PF14105">
    <property type="entry name" value="DUF4278"/>
    <property type="match status" value="1"/>
</dbReference>
<keyword evidence="2" id="KW-1133">Transmembrane helix</keyword>
<comment type="caution">
    <text evidence="3">The sequence shown here is derived from an EMBL/GenBank/DDBJ whole genome shotgun (WGS) entry which is preliminary data.</text>
</comment>
<evidence type="ECO:0000256" key="2">
    <source>
        <dbReference type="SAM" id="Phobius"/>
    </source>
</evidence>
<reference evidence="3" key="1">
    <citation type="submission" date="2014-11" db="EMBL/GenBank/DDBJ databases">
        <authorList>
            <person name="Malar M.C."/>
            <person name="Sen D."/>
            <person name="Tripathy S."/>
        </authorList>
    </citation>
    <scope>NUCLEOTIDE SEQUENCE</scope>
    <source>
        <strain evidence="3">BDU141951</strain>
    </source>
</reference>
<feature type="compositionally biased region" description="Polar residues" evidence="1">
    <location>
        <begin position="94"/>
        <end position="103"/>
    </location>
</feature>
<keyword evidence="2" id="KW-0472">Membrane</keyword>
<dbReference type="InterPro" id="IPR025458">
    <property type="entry name" value="DUF4278"/>
</dbReference>
<keyword evidence="2" id="KW-0812">Transmembrane</keyword>
<gene>
    <name evidence="3" type="ORF">QQ91_007585</name>
</gene>
<proteinExistence type="predicted"/>
<protein>
    <submittedName>
        <fullName evidence="3">DUF4278 domain-containing protein</fullName>
    </submittedName>
</protein>
<evidence type="ECO:0000256" key="1">
    <source>
        <dbReference type="SAM" id="MobiDB-lite"/>
    </source>
</evidence>
<dbReference type="AlphaFoldDB" id="A0A0C1V4S7"/>
<name>A0A0C1V4S7_9CYAN</name>
<feature type="compositionally biased region" description="Acidic residues" evidence="1">
    <location>
        <begin position="54"/>
        <end position="64"/>
    </location>
</feature>
<feature type="compositionally biased region" description="Polar residues" evidence="1">
    <location>
        <begin position="116"/>
        <end position="130"/>
    </location>
</feature>
<dbReference type="EMBL" id="JTHE02000003">
    <property type="protein sequence ID" value="NEV66977.1"/>
    <property type="molecule type" value="Genomic_DNA"/>
</dbReference>
<evidence type="ECO:0000313" key="3">
    <source>
        <dbReference type="EMBL" id="NEV66977.1"/>
    </source>
</evidence>